<feature type="region of interest" description="Disordered" evidence="1">
    <location>
        <begin position="26"/>
        <end position="57"/>
    </location>
</feature>
<evidence type="ECO:0000313" key="2">
    <source>
        <dbReference type="EMBL" id="CUS09446.1"/>
    </source>
</evidence>
<name>A0A292PPJ2_9PEZI</name>
<evidence type="ECO:0000256" key="1">
    <source>
        <dbReference type="SAM" id="MobiDB-lite"/>
    </source>
</evidence>
<evidence type="ECO:0000313" key="3">
    <source>
        <dbReference type="Proteomes" id="UP001412239"/>
    </source>
</evidence>
<protein>
    <submittedName>
        <fullName evidence="2">Uncharacterized protein</fullName>
    </submittedName>
</protein>
<sequence>MATPCTGPRYCSHQIIWLGAQLGSPGSPRAGGGAGRGEFGGAPWPQRGGEKLRKAAPRRPVTNTTYRGVQAHVHGIQNEVVLVPNIPALVGIDALQQQINANHLQIVALLGQMQEQIVGMQEQFGGMQEQFAGMQNEYLYRSQLG</sequence>
<organism evidence="2 3">
    <name type="scientific">Tuber aestivum</name>
    <name type="common">summer truffle</name>
    <dbReference type="NCBI Taxonomy" id="59557"/>
    <lineage>
        <taxon>Eukaryota</taxon>
        <taxon>Fungi</taxon>
        <taxon>Dikarya</taxon>
        <taxon>Ascomycota</taxon>
        <taxon>Pezizomycotina</taxon>
        <taxon>Pezizomycetes</taxon>
        <taxon>Pezizales</taxon>
        <taxon>Tuberaceae</taxon>
        <taxon>Tuber</taxon>
    </lineage>
</organism>
<reference evidence="2" key="1">
    <citation type="submission" date="2015-10" db="EMBL/GenBank/DDBJ databases">
        <authorList>
            <person name="Regsiter A."/>
            <person name="william w."/>
        </authorList>
    </citation>
    <scope>NUCLEOTIDE SEQUENCE</scope>
    <source>
        <strain evidence="2">Montdore</strain>
    </source>
</reference>
<proteinExistence type="predicted"/>
<feature type="compositionally biased region" description="Gly residues" evidence="1">
    <location>
        <begin position="29"/>
        <end position="40"/>
    </location>
</feature>
<gene>
    <name evidence="2" type="ORF">GSTUAT00006478001</name>
</gene>
<accession>A0A292PPJ2</accession>
<keyword evidence="3" id="KW-1185">Reference proteome</keyword>
<dbReference type="Proteomes" id="UP001412239">
    <property type="component" value="Unassembled WGS sequence"/>
</dbReference>
<dbReference type="EMBL" id="LN891082">
    <property type="protein sequence ID" value="CUS09446.1"/>
    <property type="molecule type" value="Genomic_DNA"/>
</dbReference>
<dbReference type="AlphaFoldDB" id="A0A292PPJ2"/>